<dbReference type="GO" id="GO:0019305">
    <property type="term" value="P:dTDP-rhamnose biosynthetic process"/>
    <property type="evidence" value="ECO:0007669"/>
    <property type="project" value="TreeGrafter"/>
</dbReference>
<dbReference type="GO" id="GO:0008831">
    <property type="term" value="F:dTDP-4-dehydrorhamnose reductase activity"/>
    <property type="evidence" value="ECO:0007669"/>
    <property type="project" value="TreeGrafter"/>
</dbReference>
<dbReference type="InterPro" id="IPR005913">
    <property type="entry name" value="dTDP_dehydrorham_reduct"/>
</dbReference>
<dbReference type="Gene3D" id="3.90.25.10">
    <property type="entry name" value="UDP-galactose 4-epimerase, domain 1"/>
    <property type="match status" value="1"/>
</dbReference>
<feature type="domain" description="RmlD-like substrate binding" evidence="1">
    <location>
        <begin position="1"/>
        <end position="279"/>
    </location>
</feature>
<comment type="caution">
    <text evidence="2">The sequence shown here is derived from an EMBL/GenBank/DDBJ whole genome shotgun (WGS) entry which is preliminary data.</text>
</comment>
<dbReference type="CDD" id="cd05254">
    <property type="entry name" value="dTDP_HR_like_SDR_e"/>
    <property type="match status" value="1"/>
</dbReference>
<dbReference type="SUPFAM" id="SSF51735">
    <property type="entry name" value="NAD(P)-binding Rossmann-fold domains"/>
    <property type="match status" value="1"/>
</dbReference>
<sequence length="286" mass="32253">MKIAIIGADGQLGSDLVEVLKGEKVFPLYYPDFDITEPEKTKETLSKINLDVVINTAAYHRVDECEENPQKSFRVNSIAVRDLALICQELGLALVHFSTDYVFDGDKKTPYVEEDKPNPLNVYAASKLAGELYVQNILEKYFLIRSCGLYGEACCWGKGTNFVDAMVFVEKRGKPLRVVNDQCVTPTSSAELALRIGELIRTQHYGLYHLTNEGQCTWFEFASTIFSLTGKRPKLEPIDSETYGARARRPSYSVLENKKAKEIGLTEFSSWEDALKDYLIKKGYIS</sequence>
<name>A0A0F9PTT5_9ZZZZ</name>
<reference evidence="2" key="1">
    <citation type="journal article" date="2015" name="Nature">
        <title>Complex archaea that bridge the gap between prokaryotes and eukaryotes.</title>
        <authorList>
            <person name="Spang A."/>
            <person name="Saw J.H."/>
            <person name="Jorgensen S.L."/>
            <person name="Zaremba-Niedzwiedzka K."/>
            <person name="Martijn J."/>
            <person name="Lind A.E."/>
            <person name="van Eijk R."/>
            <person name="Schleper C."/>
            <person name="Guy L."/>
            <person name="Ettema T.J."/>
        </authorList>
    </citation>
    <scope>NUCLEOTIDE SEQUENCE</scope>
</reference>
<evidence type="ECO:0000313" key="2">
    <source>
        <dbReference type="EMBL" id="KKN33559.1"/>
    </source>
</evidence>
<dbReference type="InterPro" id="IPR036291">
    <property type="entry name" value="NAD(P)-bd_dom_sf"/>
</dbReference>
<dbReference type="Pfam" id="PF04321">
    <property type="entry name" value="RmlD_sub_bind"/>
    <property type="match status" value="1"/>
</dbReference>
<dbReference type="AlphaFoldDB" id="A0A0F9PTT5"/>
<proteinExistence type="predicted"/>
<dbReference type="InterPro" id="IPR029903">
    <property type="entry name" value="RmlD-like-bd"/>
</dbReference>
<dbReference type="EMBL" id="LAZR01002168">
    <property type="protein sequence ID" value="KKN33559.1"/>
    <property type="molecule type" value="Genomic_DNA"/>
</dbReference>
<accession>A0A0F9PTT5</accession>
<organism evidence="2">
    <name type="scientific">marine sediment metagenome</name>
    <dbReference type="NCBI Taxonomy" id="412755"/>
    <lineage>
        <taxon>unclassified sequences</taxon>
        <taxon>metagenomes</taxon>
        <taxon>ecological metagenomes</taxon>
    </lineage>
</organism>
<protein>
    <recommendedName>
        <fullName evidence="1">RmlD-like substrate binding domain-containing protein</fullName>
    </recommendedName>
</protein>
<dbReference type="PANTHER" id="PTHR10491:SF4">
    <property type="entry name" value="METHIONINE ADENOSYLTRANSFERASE 2 SUBUNIT BETA"/>
    <property type="match status" value="1"/>
</dbReference>
<evidence type="ECO:0000259" key="1">
    <source>
        <dbReference type="Pfam" id="PF04321"/>
    </source>
</evidence>
<dbReference type="NCBIfam" id="TIGR01214">
    <property type="entry name" value="rmlD"/>
    <property type="match status" value="1"/>
</dbReference>
<dbReference type="Gene3D" id="3.40.50.720">
    <property type="entry name" value="NAD(P)-binding Rossmann-like Domain"/>
    <property type="match status" value="1"/>
</dbReference>
<dbReference type="GO" id="GO:0005829">
    <property type="term" value="C:cytosol"/>
    <property type="evidence" value="ECO:0007669"/>
    <property type="project" value="TreeGrafter"/>
</dbReference>
<gene>
    <name evidence="2" type="ORF">LCGC14_0802620</name>
</gene>
<dbReference type="PANTHER" id="PTHR10491">
    <property type="entry name" value="DTDP-4-DEHYDRORHAMNOSE REDUCTASE"/>
    <property type="match status" value="1"/>
</dbReference>